<organism evidence="1 2">
    <name type="scientific">Puccinia striiformis f. sp. tritici</name>
    <dbReference type="NCBI Taxonomy" id="168172"/>
    <lineage>
        <taxon>Eukaryota</taxon>
        <taxon>Fungi</taxon>
        <taxon>Dikarya</taxon>
        <taxon>Basidiomycota</taxon>
        <taxon>Pucciniomycotina</taxon>
        <taxon>Pucciniomycetes</taxon>
        <taxon>Pucciniales</taxon>
        <taxon>Pucciniaceae</taxon>
        <taxon>Puccinia</taxon>
    </lineage>
</organism>
<name>A0ACC0EQJ9_9BASI</name>
<comment type="caution">
    <text evidence="1">The sequence shown here is derived from an EMBL/GenBank/DDBJ whole genome shotgun (WGS) entry which is preliminary data.</text>
</comment>
<reference evidence="2" key="1">
    <citation type="journal article" date="2018" name="BMC Genomics">
        <title>Genomic insights into host adaptation between the wheat stripe rust pathogen (Puccinia striiformis f. sp. tritici) and the barley stripe rust pathogen (Puccinia striiformis f. sp. hordei).</title>
        <authorList>
            <person name="Xia C."/>
            <person name="Wang M."/>
            <person name="Yin C."/>
            <person name="Cornejo O.E."/>
            <person name="Hulbert S.H."/>
            <person name="Chen X."/>
        </authorList>
    </citation>
    <scope>NUCLEOTIDE SEQUENCE [LARGE SCALE GENOMIC DNA]</scope>
    <source>
        <strain evidence="2">93-210</strain>
    </source>
</reference>
<keyword evidence="2" id="KW-1185">Reference proteome</keyword>
<sequence>MSPQSPPATPRRSTRARPGPSRPQSKQPQSNLPKFPDDQPVEIDPLLLPKLKFTASSSAKNTTKNLSARSNSLSSKPPIKSAATSRSDSREINGKTKITRSKTTIEEGQQTASNNVDKITRGIQTISIASNPTTTIRKTSRSQPSTLATENKQAPVPIPEQINLAMKTVNTSLSKLSAIRQTGWKAEPIFTDPRRLTKPKTHPSREKCNNTSPDCQLEDALDAIHQGFIAIQTLRQLISHNTFINKSYDVERAGLALINHAIELKLYNTALRLLQIAHCYLQALISCPTSAPLEPANNPKSINPIAVGPTSWQSHSKVMSFPVPKNDDQESRPSNLQSAAILVLTAVAQGFQAFLNGNTGTIASVARGSTRQTSTSITTESIQTAQIRADCCLNALESSNTLVEWIVSLDGPCDSRPDEIMIKKILGAVQACYSATVKACSSWEELLEPRTLFQLRKSSVLLLLATQVRLKELKPTDTSMDQARRTLLLYARSSCPQKMSEVVTEARLFFTEIVKIIQNSSSIETPDGELTHLTQNPGWRGLCEVVISLARKIGDLELVSQTSTFLYTSSEAPCDQSRLTPGDGKPAKEDITSDNKNIGSLLLKITATSAALDLHLKTAEDKETANQLEKSTLTIAALAHQSPTMSTEQHQKMIILIDRLRRGCARVLRKSTTDGGSTPKNNVHLACGSISQAIIDLWLKDIERPSNTGHGPILDHEILSMMITGTTETLIVLAESSFELNSPNSHHKALQYLNRCSPVLQLLPEPDVSAVRCLTSAYYNTGVALYQADKLAMATNFVRPSCELPSRFFKIIRIDDTQPTWSQYDDVNGELDILKKQLLKRWELLAICYLPIDKSQSYRSYVWAIASHPTSDFRSLGKISDRGADSQVAIDAQPGLCKLVQRVTWLATCDILLPTAQCSLLESLAPNNLASSEVGAILELQLQYLYQNVRKSECRLALKAILDDCSQIYQPQAHPYRRARTLIRLMEWHVGMSSESKTNSTFQILKQLLADVTDLLVGSNSGQDDRFKPCVQQYHALANMWLAVAAQSRNLLEEFLEAAESTISILEKIPLPLSPVIQPQSYAKKEPVPKSKSRAAVNARASPRKRTTVAAKPNPSTNPLLATPPNKRFDRTEPLRTPDQQGNSKPSKLLFQTSQNAVSNNGLISPLHLDDRERLVQHLMLFAHILGAHGLVPQKIRLLRFMQDSGSIQPSTTKNSKDYESQISTMIELASTYLHCEEFNNASTTLSDAERFIKSLPINTVSNALASESLISLLYSRCFSEADDPESAASVFNSAREKWGLAVEEEEEEDYNSRKNTLKRNSENSPAQKVIRRTKFLRMIALASFTYSHIKEKEGDLALAIEFATRAVRLLHRASSNILRISPTQTTTKTSSNGQTTKSTTTAIQDVFSSNSKAEDCAPLPEIASEANPHSFTVESHPVGEITWQVAAMIPIALSRVINLYITRGSPRMAEAYLNQFTTVSDQIGSHRLKVNGILIKANISTIKKQFDDASDHIKDGSSLIVDRRLVELAEIYKLKAEISLKLKSFDQAKANCTELGCVLQQSDNNQNSVSVNQLTSSLNSSRMSSQSSSKSPINSLPASAQSLLIAAQANRIQVLVARAIRRPEQVTLPLRMLSKMPYKIREKVFETTLLAMLGLDDVLQNFRVDPLLAVLSEAMIVIPSTECQPDQPNNFQDQFPQLSRCLKSMEETLTNRTVGCADIPNLHETIHVLITLKFINSILQRERTNVAGEVAALLDFVGSLTIRREMIECIRARSRVVGPGDDTSWPSTEVEDLAKKHSLSAGDENVRIGSIASRTDLRRWQDVASHYRDDIRSPARYRPLKALPTGWRVVSIHLAFDEDSLFIIQHNETSNPLGVKLPLDRFNRREGEDELFTLKVALEELQAIVSKSNAATQRARHVTGRADKISWWQERKELDIRMKELVEKIENDWLGACKGLLRPSNKVNDIEALQAALENLFRHHLICSQDKTVYNRPLDQHIITCFTSLSIDCRDEDLEDLVQFVVDSFQIHEAPVVGDEVDVDQVVCELRNLQNEFLIGYSEEECSPQHLFLILDKHLHGFPWEVLPILMGHSVSRIPSLSFLRDRLDGDQDDDDHQTTTTTTRAPEMIVPLSVDPTRTSYILNPSGDLTSTQVKFESWLESHPSWNGIKGRSPSSEEVKQALLSANLMLYFGHGGAEQYIRSQTIKQLPRCAVTMLWGCSSGMLHDQGDFDPTGTPYAYMLAGCPALLANLWDVTDKDIDKLALDLFKKTGLHLCNDDRLQTENPSSSSKTLTGALALARSSCQLKYLNGAAPVVYGIPVKFQVKK</sequence>
<dbReference type="EMBL" id="CM045868">
    <property type="protein sequence ID" value="KAI7957157.1"/>
    <property type="molecule type" value="Genomic_DNA"/>
</dbReference>
<gene>
    <name evidence="1" type="ORF">MJO28_004252</name>
</gene>
<reference evidence="2" key="2">
    <citation type="journal article" date="2018" name="Mol. Plant Microbe Interact.">
        <title>Genome sequence resources for the wheat stripe rust pathogen (Puccinia striiformis f. sp. tritici) and the barley stripe rust pathogen (Puccinia striiformis f. sp. hordei).</title>
        <authorList>
            <person name="Xia C."/>
            <person name="Wang M."/>
            <person name="Yin C."/>
            <person name="Cornejo O.E."/>
            <person name="Hulbert S.H."/>
            <person name="Chen X."/>
        </authorList>
    </citation>
    <scope>NUCLEOTIDE SEQUENCE [LARGE SCALE GENOMIC DNA]</scope>
    <source>
        <strain evidence="2">93-210</strain>
    </source>
</reference>
<reference evidence="1 2" key="3">
    <citation type="journal article" date="2022" name="Microbiol. Spectr.">
        <title>Folding features and dynamics of 3D genome architecture in plant fungal pathogens.</title>
        <authorList>
            <person name="Xia C."/>
        </authorList>
    </citation>
    <scope>NUCLEOTIDE SEQUENCE [LARGE SCALE GENOMIC DNA]</scope>
    <source>
        <strain evidence="1 2">93-210</strain>
    </source>
</reference>
<accession>A0ACC0EQJ9</accession>
<dbReference type="Proteomes" id="UP001060170">
    <property type="component" value="Chromosome 4"/>
</dbReference>
<protein>
    <submittedName>
        <fullName evidence="1">Uncharacterized protein</fullName>
    </submittedName>
</protein>
<evidence type="ECO:0000313" key="2">
    <source>
        <dbReference type="Proteomes" id="UP001060170"/>
    </source>
</evidence>
<proteinExistence type="predicted"/>
<evidence type="ECO:0000313" key="1">
    <source>
        <dbReference type="EMBL" id="KAI7957157.1"/>
    </source>
</evidence>